<sequence length="196" mass="22373">MDVEAAAEPGGTHVRAHHINKRALKNKSLAVSFNEKDLCDYVTGFHKRKKKRRKEALQQKEESDRRKRIELRKKRKLERESVYGIAPPDSAPDAAAESGEEHEDDEDIEPMPSVSGTMTYDNGDVQVLVTTSEIAREEETPIERLEPQSVEGFEKAKPKIPVIKKKPVNNPKKRSRAKPQSKRDKKKGKKKNKKQQ</sequence>
<comment type="caution">
    <text evidence="6">The sequence shown here is derived from an EMBL/GenBank/DDBJ whole genome shotgun (WGS) entry which is preliminary data.</text>
</comment>
<reference evidence="6 7" key="1">
    <citation type="submission" date="2024-12" db="EMBL/GenBank/DDBJ databases">
        <title>The unique morphological basis and parallel evolutionary history of personate flowers in Penstemon.</title>
        <authorList>
            <person name="Depatie T.H."/>
            <person name="Wessinger C.A."/>
        </authorList>
    </citation>
    <scope>NUCLEOTIDE SEQUENCE [LARGE SCALE GENOMIC DNA]</scope>
    <source>
        <strain evidence="6">WTNN_2</strain>
        <tissue evidence="6">Leaf</tissue>
    </source>
</reference>
<feature type="compositionally biased region" description="Basic residues" evidence="5">
    <location>
        <begin position="162"/>
        <end position="196"/>
    </location>
</feature>
<feature type="compositionally biased region" description="Low complexity" evidence="5">
    <location>
        <begin position="86"/>
        <end position="97"/>
    </location>
</feature>
<dbReference type="PANTHER" id="PTHR14577:SF0">
    <property type="entry name" value="NUCLEOLAR PROTEIN 12"/>
    <property type="match status" value="1"/>
</dbReference>
<dbReference type="GO" id="GO:0005730">
    <property type="term" value="C:nucleolus"/>
    <property type="evidence" value="ECO:0007669"/>
    <property type="project" value="UniProtKB-SubCell"/>
</dbReference>
<feature type="region of interest" description="Disordered" evidence="5">
    <location>
        <begin position="49"/>
        <end position="196"/>
    </location>
</feature>
<dbReference type="AlphaFoldDB" id="A0ABD3S880"/>
<accession>A0ABD3S880</accession>
<protein>
    <recommendedName>
        <fullName evidence="8">Ribosomal RNA-processing protein 17</fullName>
    </recommendedName>
</protein>
<evidence type="ECO:0000256" key="1">
    <source>
        <dbReference type="ARBA" id="ARBA00004604"/>
    </source>
</evidence>
<dbReference type="Proteomes" id="UP001634393">
    <property type="component" value="Unassembled WGS sequence"/>
</dbReference>
<evidence type="ECO:0000256" key="3">
    <source>
        <dbReference type="ARBA" id="ARBA00023054"/>
    </source>
</evidence>
<dbReference type="InterPro" id="IPR019186">
    <property type="entry name" value="Nucleolar_protein_12"/>
</dbReference>
<evidence type="ECO:0000313" key="6">
    <source>
        <dbReference type="EMBL" id="KAL3820582.1"/>
    </source>
</evidence>
<evidence type="ECO:0000256" key="2">
    <source>
        <dbReference type="ARBA" id="ARBA00007175"/>
    </source>
</evidence>
<dbReference type="EMBL" id="JBJXBP010000007">
    <property type="protein sequence ID" value="KAL3820582.1"/>
    <property type="molecule type" value="Genomic_DNA"/>
</dbReference>
<keyword evidence="4" id="KW-0539">Nucleus</keyword>
<keyword evidence="3" id="KW-0175">Coiled coil</keyword>
<feature type="compositionally biased region" description="Basic and acidic residues" evidence="5">
    <location>
        <begin position="134"/>
        <end position="157"/>
    </location>
</feature>
<feature type="compositionally biased region" description="Basic and acidic residues" evidence="5">
    <location>
        <begin position="55"/>
        <end position="67"/>
    </location>
</feature>
<dbReference type="PANTHER" id="PTHR14577">
    <property type="entry name" value="NUCLEOLAR PROTEIN 12"/>
    <property type="match status" value="1"/>
</dbReference>
<evidence type="ECO:0008006" key="8">
    <source>
        <dbReference type="Google" id="ProtNLM"/>
    </source>
</evidence>
<proteinExistence type="inferred from homology"/>
<comment type="subcellular location">
    <subcellularLocation>
        <location evidence="1">Nucleus</location>
        <location evidence="1">Nucleolus</location>
    </subcellularLocation>
</comment>
<evidence type="ECO:0000256" key="5">
    <source>
        <dbReference type="SAM" id="MobiDB-lite"/>
    </source>
</evidence>
<evidence type="ECO:0000256" key="4">
    <source>
        <dbReference type="ARBA" id="ARBA00023242"/>
    </source>
</evidence>
<dbReference type="Pfam" id="PF09805">
    <property type="entry name" value="Nop25"/>
    <property type="match status" value="1"/>
</dbReference>
<name>A0ABD3S880_9LAMI</name>
<keyword evidence="7" id="KW-1185">Reference proteome</keyword>
<feature type="compositionally biased region" description="Acidic residues" evidence="5">
    <location>
        <begin position="98"/>
        <end position="109"/>
    </location>
</feature>
<gene>
    <name evidence="6" type="ORF">ACJIZ3_006487</name>
</gene>
<evidence type="ECO:0000313" key="7">
    <source>
        <dbReference type="Proteomes" id="UP001634393"/>
    </source>
</evidence>
<comment type="similarity">
    <text evidence="2">Belongs to the RRP17 family.</text>
</comment>
<organism evidence="6 7">
    <name type="scientific">Penstemon smallii</name>
    <dbReference type="NCBI Taxonomy" id="265156"/>
    <lineage>
        <taxon>Eukaryota</taxon>
        <taxon>Viridiplantae</taxon>
        <taxon>Streptophyta</taxon>
        <taxon>Embryophyta</taxon>
        <taxon>Tracheophyta</taxon>
        <taxon>Spermatophyta</taxon>
        <taxon>Magnoliopsida</taxon>
        <taxon>eudicotyledons</taxon>
        <taxon>Gunneridae</taxon>
        <taxon>Pentapetalae</taxon>
        <taxon>asterids</taxon>
        <taxon>lamiids</taxon>
        <taxon>Lamiales</taxon>
        <taxon>Plantaginaceae</taxon>
        <taxon>Cheloneae</taxon>
        <taxon>Penstemon</taxon>
    </lineage>
</organism>